<evidence type="ECO:0000256" key="3">
    <source>
        <dbReference type="ARBA" id="ARBA00022764"/>
    </source>
</evidence>
<comment type="subcellular location">
    <subcellularLocation>
        <location evidence="1">Periplasm</location>
    </subcellularLocation>
</comment>
<organism evidence="6 7">
    <name type="scientific">Subdoligranulum variabile</name>
    <dbReference type="NCBI Taxonomy" id="214851"/>
    <lineage>
        <taxon>Bacteria</taxon>
        <taxon>Bacillati</taxon>
        <taxon>Bacillota</taxon>
        <taxon>Clostridia</taxon>
        <taxon>Eubacteriales</taxon>
        <taxon>Oscillospiraceae</taxon>
        <taxon>Subdoligranulum</taxon>
    </lineage>
</organism>
<dbReference type="Gene3D" id="1.50.10.100">
    <property type="entry name" value="Chondroitin AC/alginate lyase"/>
    <property type="match status" value="1"/>
</dbReference>
<reference evidence="6" key="1">
    <citation type="submission" date="2021-02" db="EMBL/GenBank/DDBJ databases">
        <title>Infant gut strain persistence is associated with maternal origin, phylogeny, and functional potential including surface adhesion and iron acquisition.</title>
        <authorList>
            <person name="Lou Y.C."/>
        </authorList>
    </citation>
    <scope>NUCLEOTIDE SEQUENCE</scope>
    <source>
        <strain evidence="6">L3_101_000M1_dasL3_101_000M1_concoct_87</strain>
    </source>
</reference>
<evidence type="ECO:0000256" key="1">
    <source>
        <dbReference type="ARBA" id="ARBA00004418"/>
    </source>
</evidence>
<dbReference type="EMBL" id="JAGZGG010000008">
    <property type="protein sequence ID" value="MBS5331932.1"/>
    <property type="molecule type" value="Genomic_DNA"/>
</dbReference>
<dbReference type="PANTHER" id="PTHR39210:SF1">
    <property type="entry name" value="HEPARIN-SULFATE LYASE"/>
    <property type="match status" value="1"/>
</dbReference>
<keyword evidence="4" id="KW-0456">Lyase</keyword>
<dbReference type="Pfam" id="PF07940">
    <property type="entry name" value="Hepar_II_III_C"/>
    <property type="match status" value="1"/>
</dbReference>
<sequence>MLMQRMTPRFDAMRPTLYPPYRDRAAWQALPGAARWQAAGQAALRDAAAVPQLPLSLWLQFTQNGDRARWEHAYFARRRTLCALAMAEAVTGDGSYLPAIADAAWAICEESAWQLPAHNSYIRDTPQLPLPDVTRPIVDLFAAETGALLATVYGLLGAALDEYAPGLAARLQHEVERRILTPYRTEHFWWMGRDDEPMCNWTPWCTQNVLLAAAQCAPVEALPAYVGQAAYSLDCFLKDYGPDGCCSEGAQYYRHAALTMFNALDLLCKIAPGVFDDIWAEPKIKNMAEYIVNMHIAGPYYLNFADCSPLAGARGVREYLFGKRVGSLPLMTLAAHDWAETLRTPDPDRLHHPDDSEGINLFYHLQTALAEQEVTAFALRASPAAPGDVWYPSVGILVCRRGAYALGAKAGSNADSHNHNDVGSVTLYKNGAPLLIDVGVETYSKKTFSPQRYEIWTMQSGWHNLPEFDPDGAAYQQQPGAAFAAAGVAVADTLDSIAMDLAPAYGAVPGLGYYRRAVRLTADGLTLCDETDYPGEVALTLMSVEKPAADGSTVQFGTLAAARADGAVRIVTEAVAVTDARLRQAWPDTLYRTRLYFTGQLALTVF</sequence>
<evidence type="ECO:0000313" key="7">
    <source>
        <dbReference type="Proteomes" id="UP000759273"/>
    </source>
</evidence>
<dbReference type="InterPro" id="IPR008929">
    <property type="entry name" value="Chondroitin_lyas"/>
</dbReference>
<dbReference type="Proteomes" id="UP000759273">
    <property type="component" value="Unassembled WGS sequence"/>
</dbReference>
<feature type="domain" description="Heparinase II/III-like C-terminal" evidence="5">
    <location>
        <begin position="388"/>
        <end position="450"/>
    </location>
</feature>
<evidence type="ECO:0000256" key="4">
    <source>
        <dbReference type="ARBA" id="ARBA00023239"/>
    </source>
</evidence>
<protein>
    <submittedName>
        <fullName evidence="6">Heparinase II/III family protein</fullName>
    </submittedName>
</protein>
<accession>A0A943DCN8</accession>
<evidence type="ECO:0000313" key="6">
    <source>
        <dbReference type="EMBL" id="MBS5331932.1"/>
    </source>
</evidence>
<dbReference type="InterPro" id="IPR012480">
    <property type="entry name" value="Hepar_II_III_C"/>
</dbReference>
<keyword evidence="3" id="KW-0574">Periplasm</keyword>
<keyword evidence="2" id="KW-0732">Signal</keyword>
<dbReference type="Gene3D" id="2.70.98.70">
    <property type="match status" value="1"/>
</dbReference>
<dbReference type="PANTHER" id="PTHR39210">
    <property type="entry name" value="HEPARIN-SULFATE LYASE"/>
    <property type="match status" value="1"/>
</dbReference>
<comment type="caution">
    <text evidence="6">The sequence shown here is derived from an EMBL/GenBank/DDBJ whole genome shotgun (WGS) entry which is preliminary data.</text>
</comment>
<name>A0A943DCN8_9FIRM</name>
<dbReference type="GO" id="GO:0042597">
    <property type="term" value="C:periplasmic space"/>
    <property type="evidence" value="ECO:0007669"/>
    <property type="project" value="UniProtKB-SubCell"/>
</dbReference>
<evidence type="ECO:0000256" key="2">
    <source>
        <dbReference type="ARBA" id="ARBA00022729"/>
    </source>
</evidence>
<gene>
    <name evidence="6" type="ORF">KHY36_05305</name>
</gene>
<dbReference type="AlphaFoldDB" id="A0A943DCN8"/>
<dbReference type="GO" id="GO:0016829">
    <property type="term" value="F:lyase activity"/>
    <property type="evidence" value="ECO:0007669"/>
    <property type="project" value="UniProtKB-KW"/>
</dbReference>
<proteinExistence type="predicted"/>
<evidence type="ECO:0000259" key="5">
    <source>
        <dbReference type="Pfam" id="PF07940"/>
    </source>
</evidence>
<dbReference type="SUPFAM" id="SSF48230">
    <property type="entry name" value="Chondroitin AC/alginate lyase"/>
    <property type="match status" value="1"/>
</dbReference>